<dbReference type="Pfam" id="PF23023">
    <property type="entry name" value="Anti-Pycsar_Apyc1"/>
    <property type="match status" value="1"/>
</dbReference>
<keyword evidence="6" id="KW-1185">Reference proteome</keyword>
<accession>A0AAN7C0D3</accession>
<dbReference type="SUPFAM" id="SSF56281">
    <property type="entry name" value="Metallo-hydrolase/oxidoreductase"/>
    <property type="match status" value="1"/>
</dbReference>
<keyword evidence="3" id="KW-0269">Exonuclease</keyword>
<feature type="compositionally biased region" description="Polar residues" evidence="4">
    <location>
        <begin position="521"/>
        <end position="551"/>
    </location>
</feature>
<dbReference type="PANTHER" id="PTHR23240:SF8">
    <property type="entry name" value="PROTEIN ARTEMIS"/>
    <property type="match status" value="1"/>
</dbReference>
<comment type="caution">
    <text evidence="5">The sequence shown here is derived from an EMBL/GenBank/DDBJ whole genome shotgun (WGS) entry which is preliminary data.</text>
</comment>
<dbReference type="PANTHER" id="PTHR23240">
    <property type="entry name" value="DNA CROSS-LINK REPAIR PROTEIN PSO2/SNM1-RELATED"/>
    <property type="match status" value="1"/>
</dbReference>
<gene>
    <name evidence="5" type="ORF">QBC38DRAFT_3072</name>
</gene>
<feature type="region of interest" description="Disordered" evidence="4">
    <location>
        <begin position="511"/>
        <end position="564"/>
    </location>
</feature>
<dbReference type="Gene3D" id="3.60.15.10">
    <property type="entry name" value="Ribonuclease Z/Hydroxyacylglutathione hydrolase-like"/>
    <property type="match status" value="1"/>
</dbReference>
<dbReference type="InterPro" id="IPR036866">
    <property type="entry name" value="RibonucZ/Hydroxyglut_hydro"/>
</dbReference>
<dbReference type="GO" id="GO:0000723">
    <property type="term" value="P:telomere maintenance"/>
    <property type="evidence" value="ECO:0007669"/>
    <property type="project" value="TreeGrafter"/>
</dbReference>
<evidence type="ECO:0000256" key="4">
    <source>
        <dbReference type="SAM" id="MobiDB-lite"/>
    </source>
</evidence>
<dbReference type="GO" id="GO:0003684">
    <property type="term" value="F:damaged DNA binding"/>
    <property type="evidence" value="ECO:0007669"/>
    <property type="project" value="TreeGrafter"/>
</dbReference>
<name>A0AAN7C0D3_9PEZI</name>
<evidence type="ECO:0000256" key="2">
    <source>
        <dbReference type="ARBA" id="ARBA00022801"/>
    </source>
</evidence>
<sequence>MSTFNGLVAEFPDIRVDFFRSHPDLRPPLACFLSHIHSDHLAGLENLRSPFVYCSAATKEMLLRLERFPCRINYAKGILEARIQRYRHLRNLLKPLPLETQTVLELEPGNNLQVTLFDANHCPGSVMFLFEGQGKAAIYTGDVRSEPWFVNAITRSPSMIEYSTGLKTLDTIYFDTSFIDDLNFPTKSEGIRELLQKVSKYPENTIFHFQAWTYGYEDVWIALSKALQSKIHVDEYKGLIYSSLVSKDKNNQFGEQFHLAPEAPALVGFMCGNTYHPGCLTTDENVRIHSCEKGNYCDTVKNSPVVWIQPIITRLPNGQDIAEVGIGGGGDDLEREVELDYMLPEDIEALLKLVCDDDGVPEDLQEQFRLFLLSTMASGRKIPLDMERSEFGEKNETKLSNGLQAIVNQLQSRTKPSLAESPREVLPTTITFPYSRHASFPELCNLVDAFKPKDVWPCTVDVRRWLHDGISIEGLFGEFCSDDTFRHDQLMLEQYQQRGIDIKDVENTQATTASDEVYQQPPVSISPSAENLPEPTSSHHQLTDATHQQPPMTNPGEHFSPGDLDQEGCDLFEYALEVRMNAFHAILENAKYNAGNQIGLLSTTDNHTYPEWEFDYTGPGG</sequence>
<evidence type="ECO:0000256" key="1">
    <source>
        <dbReference type="ARBA" id="ARBA00022722"/>
    </source>
</evidence>
<dbReference type="GO" id="GO:0035312">
    <property type="term" value="F:5'-3' DNA exonuclease activity"/>
    <property type="evidence" value="ECO:0007669"/>
    <property type="project" value="TreeGrafter"/>
</dbReference>
<dbReference type="Proteomes" id="UP001301958">
    <property type="component" value="Unassembled WGS sequence"/>
</dbReference>
<dbReference type="GO" id="GO:0006303">
    <property type="term" value="P:double-strand break repair via nonhomologous end joining"/>
    <property type="evidence" value="ECO:0007669"/>
    <property type="project" value="TreeGrafter"/>
</dbReference>
<evidence type="ECO:0000256" key="3">
    <source>
        <dbReference type="ARBA" id="ARBA00022839"/>
    </source>
</evidence>
<organism evidence="5 6">
    <name type="scientific">Podospora fimiseda</name>
    <dbReference type="NCBI Taxonomy" id="252190"/>
    <lineage>
        <taxon>Eukaryota</taxon>
        <taxon>Fungi</taxon>
        <taxon>Dikarya</taxon>
        <taxon>Ascomycota</taxon>
        <taxon>Pezizomycotina</taxon>
        <taxon>Sordariomycetes</taxon>
        <taxon>Sordariomycetidae</taxon>
        <taxon>Sordariales</taxon>
        <taxon>Podosporaceae</taxon>
        <taxon>Podospora</taxon>
    </lineage>
</organism>
<keyword evidence="1" id="KW-0540">Nuclease</keyword>
<protein>
    <submittedName>
        <fullName evidence="5">Beta-lactamase-like protein</fullName>
    </submittedName>
</protein>
<dbReference type="GO" id="GO:0036297">
    <property type="term" value="P:interstrand cross-link repair"/>
    <property type="evidence" value="ECO:0007669"/>
    <property type="project" value="TreeGrafter"/>
</dbReference>
<reference evidence="5" key="2">
    <citation type="submission" date="2023-05" db="EMBL/GenBank/DDBJ databases">
        <authorList>
            <consortium name="Lawrence Berkeley National Laboratory"/>
            <person name="Steindorff A."/>
            <person name="Hensen N."/>
            <person name="Bonometti L."/>
            <person name="Westerberg I."/>
            <person name="Brannstrom I.O."/>
            <person name="Guillou S."/>
            <person name="Cros-Aarteil S."/>
            <person name="Calhoun S."/>
            <person name="Haridas S."/>
            <person name="Kuo A."/>
            <person name="Mondo S."/>
            <person name="Pangilinan J."/>
            <person name="Riley R."/>
            <person name="Labutti K."/>
            <person name="Andreopoulos B."/>
            <person name="Lipzen A."/>
            <person name="Chen C."/>
            <person name="Yanf M."/>
            <person name="Daum C."/>
            <person name="Ng V."/>
            <person name="Clum A."/>
            <person name="Ohm R."/>
            <person name="Martin F."/>
            <person name="Silar P."/>
            <person name="Natvig D."/>
            <person name="Lalanne C."/>
            <person name="Gautier V."/>
            <person name="Ament-Velasquez S.L."/>
            <person name="Kruys A."/>
            <person name="Hutchinson M.I."/>
            <person name="Powell A.J."/>
            <person name="Barry K."/>
            <person name="Miller A.N."/>
            <person name="Grigoriev I.V."/>
            <person name="Debuchy R."/>
            <person name="Gladieux P."/>
            <person name="Thoren M.H."/>
            <person name="Johannesson H."/>
        </authorList>
    </citation>
    <scope>NUCLEOTIDE SEQUENCE</scope>
    <source>
        <strain evidence="5">CBS 990.96</strain>
    </source>
</reference>
<dbReference type="AlphaFoldDB" id="A0AAN7C0D3"/>
<reference evidence="5" key="1">
    <citation type="journal article" date="2023" name="Mol. Phylogenet. Evol.">
        <title>Genome-scale phylogeny and comparative genomics of the fungal order Sordariales.</title>
        <authorList>
            <person name="Hensen N."/>
            <person name="Bonometti L."/>
            <person name="Westerberg I."/>
            <person name="Brannstrom I.O."/>
            <person name="Guillou S."/>
            <person name="Cros-Aarteil S."/>
            <person name="Calhoun S."/>
            <person name="Haridas S."/>
            <person name="Kuo A."/>
            <person name="Mondo S."/>
            <person name="Pangilinan J."/>
            <person name="Riley R."/>
            <person name="LaButti K."/>
            <person name="Andreopoulos B."/>
            <person name="Lipzen A."/>
            <person name="Chen C."/>
            <person name="Yan M."/>
            <person name="Daum C."/>
            <person name="Ng V."/>
            <person name="Clum A."/>
            <person name="Steindorff A."/>
            <person name="Ohm R.A."/>
            <person name="Martin F."/>
            <person name="Silar P."/>
            <person name="Natvig D.O."/>
            <person name="Lalanne C."/>
            <person name="Gautier V."/>
            <person name="Ament-Velasquez S.L."/>
            <person name="Kruys A."/>
            <person name="Hutchinson M.I."/>
            <person name="Powell A.J."/>
            <person name="Barry K."/>
            <person name="Miller A.N."/>
            <person name="Grigoriev I.V."/>
            <person name="Debuchy R."/>
            <person name="Gladieux P."/>
            <person name="Hiltunen Thoren M."/>
            <person name="Johannesson H."/>
        </authorList>
    </citation>
    <scope>NUCLEOTIDE SEQUENCE</scope>
    <source>
        <strain evidence="5">CBS 990.96</strain>
    </source>
</reference>
<dbReference type="EMBL" id="MU865287">
    <property type="protein sequence ID" value="KAK4232522.1"/>
    <property type="molecule type" value="Genomic_DNA"/>
</dbReference>
<proteinExistence type="predicted"/>
<evidence type="ECO:0000313" key="6">
    <source>
        <dbReference type="Proteomes" id="UP001301958"/>
    </source>
</evidence>
<keyword evidence="2" id="KW-0378">Hydrolase</keyword>
<evidence type="ECO:0000313" key="5">
    <source>
        <dbReference type="EMBL" id="KAK4232522.1"/>
    </source>
</evidence>